<protein>
    <submittedName>
        <fullName evidence="2">Uncharacterized protein</fullName>
    </submittedName>
</protein>
<keyword evidence="3" id="KW-1185">Reference proteome</keyword>
<dbReference type="EMBL" id="ML977346">
    <property type="protein sequence ID" value="KAF2108712.1"/>
    <property type="molecule type" value="Genomic_DNA"/>
</dbReference>
<reference evidence="2" key="1">
    <citation type="journal article" date="2020" name="Stud. Mycol.">
        <title>101 Dothideomycetes genomes: a test case for predicting lifestyles and emergence of pathogens.</title>
        <authorList>
            <person name="Haridas S."/>
            <person name="Albert R."/>
            <person name="Binder M."/>
            <person name="Bloem J."/>
            <person name="Labutti K."/>
            <person name="Salamov A."/>
            <person name="Andreopoulos B."/>
            <person name="Baker S."/>
            <person name="Barry K."/>
            <person name="Bills G."/>
            <person name="Bluhm B."/>
            <person name="Cannon C."/>
            <person name="Castanera R."/>
            <person name="Culley D."/>
            <person name="Daum C."/>
            <person name="Ezra D."/>
            <person name="Gonzalez J."/>
            <person name="Henrissat B."/>
            <person name="Kuo A."/>
            <person name="Liang C."/>
            <person name="Lipzen A."/>
            <person name="Lutzoni F."/>
            <person name="Magnuson J."/>
            <person name="Mondo S."/>
            <person name="Nolan M."/>
            <person name="Ohm R."/>
            <person name="Pangilinan J."/>
            <person name="Park H.-J."/>
            <person name="Ramirez L."/>
            <person name="Alfaro M."/>
            <person name="Sun H."/>
            <person name="Tritt A."/>
            <person name="Yoshinaga Y."/>
            <person name="Zwiers L.-H."/>
            <person name="Turgeon B."/>
            <person name="Goodwin S."/>
            <person name="Spatafora J."/>
            <person name="Crous P."/>
            <person name="Grigoriev I."/>
        </authorList>
    </citation>
    <scope>NUCLEOTIDE SEQUENCE</scope>
    <source>
        <strain evidence="2">CBS 627.86</strain>
    </source>
</reference>
<sequence length="167" mass="17820">MEEDDIAAAMGFSAFGGNKKRKYDASNSPKSQAAGKGANSIPLGVRTKATKNEGDESIVPSSEAASQPKFDTKGKQKQPPASGLADFLARGQVLEAEKASDAQQSATTTSHGQDEISSESVSFGGPAIPQAELAALRRGVRNEEGDMVYFQPSFVEDPWEKLEQQRR</sequence>
<dbReference type="AlphaFoldDB" id="A0A6A5YNS4"/>
<feature type="compositionally biased region" description="Polar residues" evidence="1">
    <location>
        <begin position="101"/>
        <end position="111"/>
    </location>
</feature>
<dbReference type="OrthoDB" id="5419162at2759"/>
<dbReference type="Proteomes" id="UP000799770">
    <property type="component" value="Unassembled WGS sequence"/>
</dbReference>
<gene>
    <name evidence="2" type="ORF">BDV96DRAFT_652650</name>
</gene>
<evidence type="ECO:0000313" key="2">
    <source>
        <dbReference type="EMBL" id="KAF2108712.1"/>
    </source>
</evidence>
<accession>A0A6A5YNS4</accession>
<evidence type="ECO:0000256" key="1">
    <source>
        <dbReference type="SAM" id="MobiDB-lite"/>
    </source>
</evidence>
<organism evidence="2 3">
    <name type="scientific">Lophiotrema nucula</name>
    <dbReference type="NCBI Taxonomy" id="690887"/>
    <lineage>
        <taxon>Eukaryota</taxon>
        <taxon>Fungi</taxon>
        <taxon>Dikarya</taxon>
        <taxon>Ascomycota</taxon>
        <taxon>Pezizomycotina</taxon>
        <taxon>Dothideomycetes</taxon>
        <taxon>Pleosporomycetidae</taxon>
        <taxon>Pleosporales</taxon>
        <taxon>Lophiotremataceae</taxon>
        <taxon>Lophiotrema</taxon>
    </lineage>
</organism>
<feature type="region of interest" description="Disordered" evidence="1">
    <location>
        <begin position="1"/>
        <end position="126"/>
    </location>
</feature>
<evidence type="ECO:0000313" key="3">
    <source>
        <dbReference type="Proteomes" id="UP000799770"/>
    </source>
</evidence>
<name>A0A6A5YNS4_9PLEO</name>
<proteinExistence type="predicted"/>